<dbReference type="EMBL" id="HBFQ01045758">
    <property type="protein sequence ID" value="CAD8858203.1"/>
    <property type="molecule type" value="Transcribed_RNA"/>
</dbReference>
<evidence type="ECO:0000259" key="3">
    <source>
        <dbReference type="PROSITE" id="PS50102"/>
    </source>
</evidence>
<feature type="domain" description="RRM" evidence="3">
    <location>
        <begin position="12"/>
        <end position="94"/>
    </location>
</feature>
<dbReference type="SUPFAM" id="SSF54928">
    <property type="entry name" value="RNA-binding domain, RBD"/>
    <property type="match status" value="2"/>
</dbReference>
<dbReference type="InterPro" id="IPR012677">
    <property type="entry name" value="Nucleotide-bd_a/b_plait_sf"/>
</dbReference>
<reference evidence="4" key="1">
    <citation type="submission" date="2021-01" db="EMBL/GenBank/DDBJ databases">
        <authorList>
            <person name="Corre E."/>
            <person name="Pelletier E."/>
            <person name="Niang G."/>
            <person name="Scheremetjew M."/>
            <person name="Finn R."/>
            <person name="Kale V."/>
            <person name="Holt S."/>
            <person name="Cochrane G."/>
            <person name="Meng A."/>
            <person name="Brown T."/>
            <person name="Cohen L."/>
        </authorList>
    </citation>
    <scope>NUCLEOTIDE SEQUENCE</scope>
</reference>
<protein>
    <recommendedName>
        <fullName evidence="3">RRM domain-containing protein</fullName>
    </recommendedName>
</protein>
<name>A0A7S1ALP8_NOCSC</name>
<evidence type="ECO:0000256" key="2">
    <source>
        <dbReference type="PROSITE-ProRule" id="PRU00176"/>
    </source>
</evidence>
<gene>
    <name evidence="4" type="ORF">NSCI0253_LOCUS32556</name>
</gene>
<keyword evidence="1 2" id="KW-0694">RNA-binding</keyword>
<feature type="domain" description="RRM" evidence="3">
    <location>
        <begin position="182"/>
        <end position="262"/>
    </location>
</feature>
<organism evidence="4">
    <name type="scientific">Noctiluca scintillans</name>
    <name type="common">Sea sparkle</name>
    <name type="synonym">Red tide dinoflagellate</name>
    <dbReference type="NCBI Taxonomy" id="2966"/>
    <lineage>
        <taxon>Eukaryota</taxon>
        <taxon>Sar</taxon>
        <taxon>Alveolata</taxon>
        <taxon>Dinophyceae</taxon>
        <taxon>Noctilucales</taxon>
        <taxon>Noctilucaceae</taxon>
        <taxon>Noctiluca</taxon>
    </lineage>
</organism>
<dbReference type="AlphaFoldDB" id="A0A7S1ALP8"/>
<sequence>MTQPNMVVSGPCKVFVGGLPCDITEDELQQVFGSYGVVTDLHVMSANKSNSGQACAFVVFSASQSAEDAIAALDGVYSIRENGDPPIRVSFARASAPARHVSTLVGMHTPRVILPRNAGEPVHGAVGPVGSPVPARAVHHSSVEQYRTLATNTADFGSGDQECDQGLVPTPPPALMPTDKPRKLFVGNLPADITQDAISVVFSHYGTVTNVHTMVGRSKSGQACAFVEYSHPIEAETAALTLNERYEIRPGEGPILVKFASSQQRSAPY</sequence>
<dbReference type="PANTHER" id="PTHR48025:SF1">
    <property type="entry name" value="RRM DOMAIN-CONTAINING PROTEIN"/>
    <property type="match status" value="1"/>
</dbReference>
<proteinExistence type="predicted"/>
<dbReference type="SMART" id="SM00360">
    <property type="entry name" value="RRM"/>
    <property type="match status" value="2"/>
</dbReference>
<evidence type="ECO:0000313" key="4">
    <source>
        <dbReference type="EMBL" id="CAD8858203.1"/>
    </source>
</evidence>
<dbReference type="InterPro" id="IPR000504">
    <property type="entry name" value="RRM_dom"/>
</dbReference>
<dbReference type="PANTHER" id="PTHR48025">
    <property type="entry name" value="OS02G0815200 PROTEIN"/>
    <property type="match status" value="1"/>
</dbReference>
<dbReference type="InterPro" id="IPR050502">
    <property type="entry name" value="Euk_RNA-bind_prot"/>
</dbReference>
<accession>A0A7S1ALP8</accession>
<dbReference type="Pfam" id="PF00076">
    <property type="entry name" value="RRM_1"/>
    <property type="match status" value="2"/>
</dbReference>
<dbReference type="GO" id="GO:0003729">
    <property type="term" value="F:mRNA binding"/>
    <property type="evidence" value="ECO:0007669"/>
    <property type="project" value="TreeGrafter"/>
</dbReference>
<dbReference type="InterPro" id="IPR035979">
    <property type="entry name" value="RBD_domain_sf"/>
</dbReference>
<dbReference type="Gene3D" id="3.30.70.330">
    <property type="match status" value="2"/>
</dbReference>
<dbReference type="PROSITE" id="PS50102">
    <property type="entry name" value="RRM"/>
    <property type="match status" value="2"/>
</dbReference>
<evidence type="ECO:0000256" key="1">
    <source>
        <dbReference type="ARBA" id="ARBA00022884"/>
    </source>
</evidence>